<feature type="domain" description="Proteinase inhibitor I42 chagasin" evidence="3">
    <location>
        <begin position="90"/>
        <end position="181"/>
    </location>
</feature>
<dbReference type="InterPro" id="IPR018990">
    <property type="entry name" value="Prot_inh_I42_chagasin"/>
</dbReference>
<dbReference type="Proteomes" id="UP000000814">
    <property type="component" value="Chromosome"/>
</dbReference>
<dbReference type="PROSITE" id="PS51257">
    <property type="entry name" value="PROKAR_LIPOPROTEIN"/>
    <property type="match status" value="1"/>
</dbReference>
<dbReference type="Gene3D" id="2.60.40.2020">
    <property type="match status" value="1"/>
</dbReference>
<keyword evidence="5" id="KW-1185">Reference proteome</keyword>
<name>Q97CZ7_CLOAB</name>
<dbReference type="KEGG" id="cac:CA_C3692"/>
<evidence type="ECO:0000256" key="2">
    <source>
        <dbReference type="ARBA" id="ARBA00022704"/>
    </source>
</evidence>
<dbReference type="Pfam" id="PF09394">
    <property type="entry name" value="Inhibitor_I42"/>
    <property type="match status" value="1"/>
</dbReference>
<gene>
    <name evidence="4" type="ordered locus">CA_C3692</name>
</gene>
<dbReference type="STRING" id="272562.CA_C3692"/>
<dbReference type="GeneID" id="45000189"/>
<dbReference type="RefSeq" id="WP_010966953.1">
    <property type="nucleotide sequence ID" value="NC_003030.1"/>
</dbReference>
<dbReference type="GO" id="GO:0004869">
    <property type="term" value="F:cysteine-type endopeptidase inhibitor activity"/>
    <property type="evidence" value="ECO:0007669"/>
    <property type="project" value="UniProtKB-KW"/>
</dbReference>
<dbReference type="InterPro" id="IPR036331">
    <property type="entry name" value="Chagasin-like_sf"/>
</dbReference>
<evidence type="ECO:0000313" key="5">
    <source>
        <dbReference type="Proteomes" id="UP000000814"/>
    </source>
</evidence>
<dbReference type="PIR" id="B97353">
    <property type="entry name" value="B97353"/>
</dbReference>
<organism evidence="4 5">
    <name type="scientific">Clostridium acetobutylicum (strain ATCC 824 / DSM 792 / JCM 1419 / IAM 19013 / LMG 5710 / NBRC 13948 / NRRL B-527 / VKM B-1787 / 2291 / W)</name>
    <dbReference type="NCBI Taxonomy" id="272562"/>
    <lineage>
        <taxon>Bacteria</taxon>
        <taxon>Bacillati</taxon>
        <taxon>Bacillota</taxon>
        <taxon>Clostridia</taxon>
        <taxon>Eubacteriales</taxon>
        <taxon>Clostridiaceae</taxon>
        <taxon>Clostridium</taxon>
    </lineage>
</organism>
<protein>
    <recommendedName>
        <fullName evidence="3">Proteinase inhibitor I42 chagasin domain-containing protein</fullName>
    </recommendedName>
</protein>
<proteinExistence type="predicted"/>
<dbReference type="EMBL" id="AE001437">
    <property type="protein sequence ID" value="AAK81613.1"/>
    <property type="molecule type" value="Genomic_DNA"/>
</dbReference>
<reference evidence="4 5" key="1">
    <citation type="journal article" date="2001" name="J. Bacteriol.">
        <title>Genome sequence and comparative analysis of the solvent-producing bacterium Clostridium acetobutylicum.</title>
        <authorList>
            <person name="Nolling J."/>
            <person name="Breton G."/>
            <person name="Omelchenko M.V."/>
            <person name="Makarova K.S."/>
            <person name="Zeng Q."/>
            <person name="Gibson R."/>
            <person name="Lee H.M."/>
            <person name="Dubois J."/>
            <person name="Qiu D."/>
            <person name="Hitti J."/>
            <person name="Wolf Y.I."/>
            <person name="Tatusov R.L."/>
            <person name="Sabathe F."/>
            <person name="Doucette-Stamm L."/>
            <person name="Soucaille P."/>
            <person name="Daly M.J."/>
            <person name="Bennett G.N."/>
            <person name="Koonin E.V."/>
            <person name="Smith D.R."/>
        </authorList>
    </citation>
    <scope>NUCLEOTIDE SEQUENCE [LARGE SCALE GENOMIC DNA]</scope>
    <source>
        <strain evidence="5">ATCC 824 / DSM 792 / JCM 1419 / LMG 5710 / VKM B-1787</strain>
    </source>
</reference>
<dbReference type="PATRIC" id="fig|272562.8.peg.3881"/>
<sequence>MYNKKALMSLIIIFIVIFSGCNYSKKANILNPNNKQKSNNTFKNNSIDQFLSKQKFDISQDINKKILYVYLGKEKIKKYTVTNNSFVNINVDTNKMFVISLHESSIICAKWRLQNSMDNSNVELLKNKRMNIPFKNSNDLVGIDYTRRNFYFTTLKKGFQAITFKYVNRNASVSECFTVTINLNIN</sequence>
<keyword evidence="2" id="KW-0789">Thiol protease inhibitor</keyword>
<evidence type="ECO:0000313" key="4">
    <source>
        <dbReference type="EMBL" id="AAK81613.1"/>
    </source>
</evidence>
<evidence type="ECO:0000256" key="1">
    <source>
        <dbReference type="ARBA" id="ARBA00022690"/>
    </source>
</evidence>
<dbReference type="OrthoDB" id="1928590at2"/>
<keyword evidence="1" id="KW-0646">Protease inhibitor</keyword>
<dbReference type="HOGENOM" id="CLU_1452047_0_0_9"/>
<dbReference type="AlphaFoldDB" id="Q97CZ7"/>
<evidence type="ECO:0000259" key="3">
    <source>
        <dbReference type="Pfam" id="PF09394"/>
    </source>
</evidence>
<accession>Q97CZ7</accession>